<dbReference type="Proteomes" id="UP000324376">
    <property type="component" value="Unassembled WGS sequence"/>
</dbReference>
<reference evidence="1 2" key="1">
    <citation type="submission" date="2019-07" db="EMBL/GenBank/DDBJ databases">
        <title>Genomic Encyclopedia of Archaeal and Bacterial Type Strains, Phase II (KMG-II): from individual species to whole genera.</title>
        <authorList>
            <person name="Goeker M."/>
        </authorList>
    </citation>
    <scope>NUCLEOTIDE SEQUENCE [LARGE SCALE GENOMIC DNA]</scope>
    <source>
        <strain evidence="1 2">DSM 17527</strain>
    </source>
</reference>
<gene>
    <name evidence="1" type="ORF">BD809_105110</name>
</gene>
<keyword evidence="2" id="KW-1185">Reference proteome</keyword>
<evidence type="ECO:0000313" key="2">
    <source>
        <dbReference type="Proteomes" id="UP000324376"/>
    </source>
</evidence>
<name>A0A5S5C6B9_9FLAO</name>
<dbReference type="RefSeq" id="WP_148782632.1">
    <property type="nucleotide sequence ID" value="NZ_VNHU01000005.1"/>
</dbReference>
<protein>
    <submittedName>
        <fullName evidence="1">Uncharacterized protein</fullName>
    </submittedName>
</protein>
<dbReference type="AlphaFoldDB" id="A0A5S5C6B9"/>
<proteinExistence type="predicted"/>
<sequence length="143" mass="16434">MLINTSHNDPEVKKKIISEVGAPFTLKERFKLKGVGSPKLYITQASIQIYNLLQLNNDLNTCNIELRPSGIILGFHIRLETYALVIPFYKLSIYKGTADEYSIYRDNYYVKIKASSHDKKTHSFIKKILNLKSDQRPTAIEDL</sequence>
<organism evidence="1 2">
    <name type="scientific">Aquimarina intermedia</name>
    <dbReference type="NCBI Taxonomy" id="350814"/>
    <lineage>
        <taxon>Bacteria</taxon>
        <taxon>Pseudomonadati</taxon>
        <taxon>Bacteroidota</taxon>
        <taxon>Flavobacteriia</taxon>
        <taxon>Flavobacteriales</taxon>
        <taxon>Flavobacteriaceae</taxon>
        <taxon>Aquimarina</taxon>
    </lineage>
</organism>
<accession>A0A5S5C6B9</accession>
<evidence type="ECO:0000313" key="1">
    <source>
        <dbReference type="EMBL" id="TYP73523.1"/>
    </source>
</evidence>
<dbReference type="EMBL" id="VNHU01000005">
    <property type="protein sequence ID" value="TYP73523.1"/>
    <property type="molecule type" value="Genomic_DNA"/>
</dbReference>
<comment type="caution">
    <text evidence="1">The sequence shown here is derived from an EMBL/GenBank/DDBJ whole genome shotgun (WGS) entry which is preliminary data.</text>
</comment>
<dbReference type="OrthoDB" id="1436588at2"/>